<keyword evidence="4" id="KW-0479">Metal-binding</keyword>
<dbReference type="CDD" id="cd01651">
    <property type="entry name" value="RT_G2_intron"/>
    <property type="match status" value="1"/>
</dbReference>
<keyword evidence="6 11" id="KW-0695">RNA-directed DNA polymerase</keyword>
<dbReference type="RefSeq" id="WP_376920940.1">
    <property type="nucleotide sequence ID" value="NZ_JBHRSW010000031.1"/>
</dbReference>
<dbReference type="PANTHER" id="PTHR34047">
    <property type="entry name" value="NUCLEAR INTRON MATURASE 1, MITOCHONDRIAL-RELATED"/>
    <property type="match status" value="1"/>
</dbReference>
<evidence type="ECO:0000313" key="12">
    <source>
        <dbReference type="Proteomes" id="UP001595478"/>
    </source>
</evidence>
<keyword evidence="5" id="KW-0460">Magnesium</keyword>
<evidence type="ECO:0000313" key="11">
    <source>
        <dbReference type="EMBL" id="MFC3122810.1"/>
    </source>
</evidence>
<comment type="caution">
    <text evidence="11">The sequence shown here is derived from an EMBL/GenBank/DDBJ whole genome shotgun (WGS) entry which is preliminary data.</text>
</comment>
<dbReference type="SUPFAM" id="SSF56672">
    <property type="entry name" value="DNA/RNA polymerases"/>
    <property type="match status" value="1"/>
</dbReference>
<feature type="domain" description="Reverse transcriptase" evidence="10">
    <location>
        <begin position="55"/>
        <end position="294"/>
    </location>
</feature>
<dbReference type="EC" id="2.7.7.49" evidence="1"/>
<evidence type="ECO:0000256" key="5">
    <source>
        <dbReference type="ARBA" id="ARBA00022842"/>
    </source>
</evidence>
<keyword evidence="3 11" id="KW-0548">Nucleotidyltransferase</keyword>
<evidence type="ECO:0000256" key="9">
    <source>
        <dbReference type="ARBA" id="ARBA00048173"/>
    </source>
</evidence>
<evidence type="ECO:0000256" key="6">
    <source>
        <dbReference type="ARBA" id="ARBA00022918"/>
    </source>
</evidence>
<dbReference type="PROSITE" id="PS50878">
    <property type="entry name" value="RT_POL"/>
    <property type="match status" value="1"/>
</dbReference>
<evidence type="ECO:0000256" key="7">
    <source>
        <dbReference type="ARBA" id="ARBA00023118"/>
    </source>
</evidence>
<dbReference type="InterPro" id="IPR000477">
    <property type="entry name" value="RT_dom"/>
</dbReference>
<dbReference type="PRINTS" id="PR00866">
    <property type="entry name" value="RNADNAPOLMS"/>
</dbReference>
<dbReference type="InterPro" id="IPR043502">
    <property type="entry name" value="DNA/RNA_pol_sf"/>
</dbReference>
<organism evidence="11 12">
    <name type="scientific">Agaribacter flavus</name>
    <dbReference type="NCBI Taxonomy" id="1902781"/>
    <lineage>
        <taxon>Bacteria</taxon>
        <taxon>Pseudomonadati</taxon>
        <taxon>Pseudomonadota</taxon>
        <taxon>Gammaproteobacteria</taxon>
        <taxon>Alteromonadales</taxon>
        <taxon>Alteromonadaceae</taxon>
        <taxon>Agaribacter</taxon>
    </lineage>
</organism>
<proteinExistence type="inferred from homology"/>
<dbReference type="EMBL" id="JBHRSW010000031">
    <property type="protein sequence ID" value="MFC3122810.1"/>
    <property type="molecule type" value="Genomic_DNA"/>
</dbReference>
<dbReference type="InterPro" id="IPR013597">
    <property type="entry name" value="Mat_intron_G2"/>
</dbReference>
<gene>
    <name evidence="11" type="primary">ltrA</name>
    <name evidence="11" type="ORF">ACFOHL_14390</name>
</gene>
<evidence type="ECO:0000256" key="8">
    <source>
        <dbReference type="ARBA" id="ARBA00034120"/>
    </source>
</evidence>
<evidence type="ECO:0000256" key="2">
    <source>
        <dbReference type="ARBA" id="ARBA00022679"/>
    </source>
</evidence>
<comment type="similarity">
    <text evidence="8">Belongs to the bacterial reverse transcriptase family.</text>
</comment>
<dbReference type="PANTHER" id="PTHR34047:SF3">
    <property type="entry name" value="BLR2052 PROTEIN"/>
    <property type="match status" value="1"/>
</dbReference>
<accession>A0ABV7FUG7</accession>
<dbReference type="Pfam" id="PF00078">
    <property type="entry name" value="RVT_1"/>
    <property type="match status" value="1"/>
</dbReference>
<keyword evidence="2 11" id="KW-0808">Transferase</keyword>
<name>A0ABV7FUG7_9ALTE</name>
<dbReference type="GO" id="GO:0003964">
    <property type="term" value="F:RNA-directed DNA polymerase activity"/>
    <property type="evidence" value="ECO:0007669"/>
    <property type="project" value="UniProtKB-KW"/>
</dbReference>
<protein>
    <recommendedName>
        <fullName evidence="1">RNA-directed DNA polymerase</fullName>
        <ecNumber evidence="1">2.7.7.49</ecNumber>
    </recommendedName>
</protein>
<dbReference type="Pfam" id="PF08388">
    <property type="entry name" value="GIIM"/>
    <property type="match status" value="1"/>
</dbReference>
<keyword evidence="7" id="KW-0051">Antiviral defense</keyword>
<dbReference type="Proteomes" id="UP001595478">
    <property type="component" value="Unassembled WGS sequence"/>
</dbReference>
<dbReference type="NCBIfam" id="TIGR04416">
    <property type="entry name" value="group_II_RT_mat"/>
    <property type="match status" value="1"/>
</dbReference>
<comment type="catalytic activity">
    <reaction evidence="9">
        <text>DNA(n) + a 2'-deoxyribonucleoside 5'-triphosphate = DNA(n+1) + diphosphate</text>
        <dbReference type="Rhea" id="RHEA:22508"/>
        <dbReference type="Rhea" id="RHEA-COMP:17339"/>
        <dbReference type="Rhea" id="RHEA-COMP:17340"/>
        <dbReference type="ChEBI" id="CHEBI:33019"/>
        <dbReference type="ChEBI" id="CHEBI:61560"/>
        <dbReference type="ChEBI" id="CHEBI:173112"/>
        <dbReference type="EC" id="2.7.7.49"/>
    </reaction>
</comment>
<dbReference type="InterPro" id="IPR051083">
    <property type="entry name" value="GrpII_Intron_Splice-Mob/Def"/>
</dbReference>
<dbReference type="InterPro" id="IPR030931">
    <property type="entry name" value="Group_II_RT_mat"/>
</dbReference>
<reference evidence="12" key="1">
    <citation type="journal article" date="2019" name="Int. J. Syst. Evol. Microbiol.">
        <title>The Global Catalogue of Microorganisms (GCM) 10K type strain sequencing project: providing services to taxonomists for standard genome sequencing and annotation.</title>
        <authorList>
            <consortium name="The Broad Institute Genomics Platform"/>
            <consortium name="The Broad Institute Genome Sequencing Center for Infectious Disease"/>
            <person name="Wu L."/>
            <person name="Ma J."/>
        </authorList>
    </citation>
    <scope>NUCLEOTIDE SEQUENCE [LARGE SCALE GENOMIC DNA]</scope>
    <source>
        <strain evidence="12">KCTC 52473</strain>
    </source>
</reference>
<evidence type="ECO:0000256" key="1">
    <source>
        <dbReference type="ARBA" id="ARBA00012493"/>
    </source>
</evidence>
<evidence type="ECO:0000256" key="4">
    <source>
        <dbReference type="ARBA" id="ARBA00022723"/>
    </source>
</evidence>
<sequence>MQQDERQLSAKSFDIPKGLIWEAWKRVAVNKGAAGVDGKTISHFKENLSANLYKIWNRMCSGSYFPEAVRQVMIPKADGNLRPLGIPTVGDRVAQMAAKMLIEPSLEQVFHPSSFGYRPARSAHQAVSQAKQHCWRYDWVLDIDMKAFFDTIDHDLMMKAVEKHVQEPWLRLYIKRWLEAPVCTEEKEVVSSTKGTPQGGVISPLLANLFLHYAFDAWISESFPTVPFERYADDIVCHCRTKLQAQTLLQALEERMSACKLQLHPVKTKIVYCKDKRRKGLHTHTRFDFLGFTFQARTVQDKGGKLFTGFNPAVSKVALKRMFKTLRDMNINQATRLTIFDLAKKLNPVVKGWVGYYAKFYPQILHRALVQIDLRLGRWARKKYKRLRGHKRQSWNWLKRIRSSHPALFAHWEFVYLRTVG</sequence>
<evidence type="ECO:0000259" key="10">
    <source>
        <dbReference type="PROSITE" id="PS50878"/>
    </source>
</evidence>
<dbReference type="InterPro" id="IPR000123">
    <property type="entry name" value="Reverse_transcriptase_msDNA"/>
</dbReference>
<evidence type="ECO:0000256" key="3">
    <source>
        <dbReference type="ARBA" id="ARBA00022695"/>
    </source>
</evidence>
<keyword evidence="12" id="KW-1185">Reference proteome</keyword>